<dbReference type="AlphaFoldDB" id="A0A6M3X7V8"/>
<dbReference type="EMBL" id="MT143919">
    <property type="protein sequence ID" value="QJH92775.1"/>
    <property type="molecule type" value="Genomic_DNA"/>
</dbReference>
<sequence>MRYRQASVLAQESATTAATKTIDITLQDVISRLQIKFNSTNNGHTPTDHPAKQISKVELVDGSDVLLSLSAQQIEALMFYQYVVGRNYEIEYRNDCENRMVLDVLFGRFLYDPVLGLDPKKFNNPQLKITHNLALGGSAPDAATLEVVADVFDEFAPSPIGFIMNKEWHTYTSPSSAAYEYIDLPTDHPIKRILLQTYKKDSWWDNIMSEVRVSEDNDKKLPWDVDAYDLMQYAVTKYGPFIETLVGTGPGVAAGQDWYVTPTEVQTAAMQVIGDPSNIYVDQETVGGYISLNVAVVSAFRALIAGYIPHGAIPLDCGKQDMVEDWYDVTTKGSVKLRLKAGGTATVNTVLQQLRHY</sequence>
<proteinExistence type="predicted"/>
<reference evidence="1" key="1">
    <citation type="submission" date="2020-03" db="EMBL/GenBank/DDBJ databases">
        <title>The deep terrestrial virosphere.</title>
        <authorList>
            <person name="Holmfeldt K."/>
            <person name="Nilsson E."/>
            <person name="Simone D."/>
            <person name="Lopez-Fernandez M."/>
            <person name="Wu X."/>
            <person name="de Brujin I."/>
            <person name="Lundin D."/>
            <person name="Andersson A."/>
            <person name="Bertilsson S."/>
            <person name="Dopson M."/>
        </authorList>
    </citation>
    <scope>NUCLEOTIDE SEQUENCE</scope>
    <source>
        <strain evidence="1">MM171A02419</strain>
    </source>
</reference>
<accession>A0A6M3X7V8</accession>
<organism evidence="1">
    <name type="scientific">viral metagenome</name>
    <dbReference type="NCBI Taxonomy" id="1070528"/>
    <lineage>
        <taxon>unclassified sequences</taxon>
        <taxon>metagenomes</taxon>
        <taxon>organismal metagenomes</taxon>
    </lineage>
</organism>
<gene>
    <name evidence="1" type="ORF">MM171A02419_0006</name>
</gene>
<name>A0A6M3X7V8_9ZZZZ</name>
<protein>
    <submittedName>
        <fullName evidence="1">Uncharacterized protein</fullName>
    </submittedName>
</protein>
<evidence type="ECO:0000313" key="1">
    <source>
        <dbReference type="EMBL" id="QJH92775.1"/>
    </source>
</evidence>